<keyword evidence="2" id="KW-1185">Reference proteome</keyword>
<proteinExistence type="predicted"/>
<sequence length="108" mass="11785">MESTGRGQQQQAVEAPVHLHVCVRTVPLSPHPEPPPALEAVSLLSSATARLAVVLRSWVDSAPIAILRPHPTEPSNGRQRKAKRAKQICMLNPFRAPAGFHGDNWCKN</sequence>
<evidence type="ECO:0000313" key="2">
    <source>
        <dbReference type="Proteomes" id="UP000028990"/>
    </source>
</evidence>
<reference evidence="1 2" key="1">
    <citation type="submission" date="2013-11" db="EMBL/GenBank/DDBJ databases">
        <title>The Damaraland mole rat (Fukomys damarensis) genome and evolution of African mole rats.</title>
        <authorList>
            <person name="Gladyshev V.N."/>
            <person name="Fang X."/>
        </authorList>
    </citation>
    <scope>NUCLEOTIDE SEQUENCE [LARGE SCALE GENOMIC DNA]</scope>
    <source>
        <tissue evidence="1">Liver</tissue>
    </source>
</reference>
<organism evidence="1 2">
    <name type="scientific">Fukomys damarensis</name>
    <name type="common">Damaraland mole rat</name>
    <name type="synonym">Cryptomys damarensis</name>
    <dbReference type="NCBI Taxonomy" id="885580"/>
    <lineage>
        <taxon>Eukaryota</taxon>
        <taxon>Metazoa</taxon>
        <taxon>Chordata</taxon>
        <taxon>Craniata</taxon>
        <taxon>Vertebrata</taxon>
        <taxon>Euteleostomi</taxon>
        <taxon>Mammalia</taxon>
        <taxon>Eutheria</taxon>
        <taxon>Euarchontoglires</taxon>
        <taxon>Glires</taxon>
        <taxon>Rodentia</taxon>
        <taxon>Hystricomorpha</taxon>
        <taxon>Bathyergidae</taxon>
        <taxon>Fukomys</taxon>
    </lineage>
</organism>
<protein>
    <submittedName>
        <fullName evidence="1">Uncharacterized protein</fullName>
    </submittedName>
</protein>
<name>A0A091CM44_FUKDA</name>
<accession>A0A091CM44</accession>
<gene>
    <name evidence="1" type="ORF">H920_19676</name>
</gene>
<dbReference type="EMBL" id="KN125273">
    <property type="protein sequence ID" value="KFO18942.1"/>
    <property type="molecule type" value="Genomic_DNA"/>
</dbReference>
<dbReference type="Proteomes" id="UP000028990">
    <property type="component" value="Unassembled WGS sequence"/>
</dbReference>
<evidence type="ECO:0000313" key="1">
    <source>
        <dbReference type="EMBL" id="KFO18942.1"/>
    </source>
</evidence>
<dbReference type="AlphaFoldDB" id="A0A091CM44"/>